<sequence>MLALQRQLGNRTTSMLVDNSGSAPGGNYNNTENQPLYEDLRHVVGEGQQHEAPGGNYNNTENQPLYEDLRHVVGEGQQHEAPGGNYNNTQSSPSQSRAPSYGNDINELLATVSSRPPSVEAQEKATSLWALDAHLRAKHGLAPAFPSTKQLAMREFTTTKYLTPLESQSKTLAFRGGLLMRRVAPGPDQPPGKWQLEPYDTTDIQNTMHGNESERGQALYVLSQGGTLLSAPGKVQETHHSTLLAGTEVAGAGMMRVENGKIRSISNASGHYRPTADYLRNVFKVFERNHVNLDEIEVEEALNSTCNRSHLNGHRRNWASATEWLAFHDEPAEDTQGPPPQSIGYQSSAPPSDE</sequence>
<evidence type="ECO:0000313" key="5">
    <source>
        <dbReference type="Proteomes" id="UP000000771"/>
    </source>
</evidence>
<dbReference type="eggNOG" id="ENOG5033HVK">
    <property type="taxonomic scope" value="Bacteria"/>
</dbReference>
<evidence type="ECO:0000256" key="1">
    <source>
        <dbReference type="ARBA" id="ARBA00004496"/>
    </source>
</evidence>
<accession>C7M044</accession>
<feature type="region of interest" description="Disordered" evidence="3">
    <location>
        <begin position="76"/>
        <end position="102"/>
    </location>
</feature>
<feature type="compositionally biased region" description="Polar residues" evidence="3">
    <location>
        <begin position="7"/>
        <end position="33"/>
    </location>
</feature>
<feature type="compositionally biased region" description="Polar residues" evidence="3">
    <location>
        <begin position="85"/>
        <end position="98"/>
    </location>
</feature>
<feature type="region of interest" description="Disordered" evidence="3">
    <location>
        <begin position="329"/>
        <end position="354"/>
    </location>
</feature>
<evidence type="ECO:0000256" key="2">
    <source>
        <dbReference type="ARBA" id="ARBA00022490"/>
    </source>
</evidence>
<feature type="region of interest" description="Disordered" evidence="3">
    <location>
        <begin position="1"/>
        <end position="33"/>
    </location>
</feature>
<dbReference type="PANTHER" id="PTHR31250">
    <property type="entry name" value="IQ DOMAIN-CONTAINING PROTEIN IQM3"/>
    <property type="match status" value="1"/>
</dbReference>
<dbReference type="AlphaFoldDB" id="C7M044"/>
<dbReference type="InterPro" id="IPR044159">
    <property type="entry name" value="IQM"/>
</dbReference>
<gene>
    <name evidence="4" type="ordered locus">Afer_1428</name>
</gene>
<dbReference type="Proteomes" id="UP000000771">
    <property type="component" value="Chromosome"/>
</dbReference>
<evidence type="ECO:0000256" key="3">
    <source>
        <dbReference type="SAM" id="MobiDB-lite"/>
    </source>
</evidence>
<dbReference type="HOGENOM" id="CLU_782176_0_0_11"/>
<protein>
    <submittedName>
        <fullName evidence="4">Uncharacterized protein</fullName>
    </submittedName>
</protein>
<name>C7M044_ACIFD</name>
<dbReference type="EMBL" id="CP001631">
    <property type="protein sequence ID" value="ACU54352.1"/>
    <property type="molecule type" value="Genomic_DNA"/>
</dbReference>
<organism evidence="4 5">
    <name type="scientific">Acidimicrobium ferrooxidans (strain DSM 10331 / JCM 15462 / NBRC 103882 / ICP)</name>
    <dbReference type="NCBI Taxonomy" id="525909"/>
    <lineage>
        <taxon>Bacteria</taxon>
        <taxon>Bacillati</taxon>
        <taxon>Actinomycetota</taxon>
        <taxon>Acidimicrobiia</taxon>
        <taxon>Acidimicrobiales</taxon>
        <taxon>Acidimicrobiaceae</taxon>
        <taxon>Acidimicrobium</taxon>
    </lineage>
</organism>
<keyword evidence="2" id="KW-0963">Cytoplasm</keyword>
<reference evidence="4 5" key="1">
    <citation type="journal article" date="2009" name="Stand. Genomic Sci.">
        <title>Complete genome sequence of Acidimicrobium ferrooxidans type strain (ICP).</title>
        <authorList>
            <person name="Clum A."/>
            <person name="Nolan M."/>
            <person name="Lang E."/>
            <person name="Glavina Del Rio T."/>
            <person name="Tice H."/>
            <person name="Copeland A."/>
            <person name="Cheng J.F."/>
            <person name="Lucas S."/>
            <person name="Chen F."/>
            <person name="Bruce D."/>
            <person name="Goodwin L."/>
            <person name="Pitluck S."/>
            <person name="Ivanova N."/>
            <person name="Mavrommatis K."/>
            <person name="Mikhailova N."/>
            <person name="Pati A."/>
            <person name="Chen A."/>
            <person name="Palaniappan K."/>
            <person name="Goker M."/>
            <person name="Spring S."/>
            <person name="Land M."/>
            <person name="Hauser L."/>
            <person name="Chang Y.J."/>
            <person name="Jeffries C.C."/>
            <person name="Chain P."/>
            <person name="Bristow J."/>
            <person name="Eisen J.A."/>
            <person name="Markowitz V."/>
            <person name="Hugenholtz P."/>
            <person name="Kyrpides N.C."/>
            <person name="Klenk H.P."/>
            <person name="Lapidus A."/>
        </authorList>
    </citation>
    <scope>NUCLEOTIDE SEQUENCE [LARGE SCALE GENOMIC DNA]</scope>
    <source>
        <strain evidence="5">DSM 10331 / JCM 15462 / NBRC 103882 / ICP</strain>
    </source>
</reference>
<keyword evidence="5" id="KW-1185">Reference proteome</keyword>
<feature type="compositionally biased region" description="Polar residues" evidence="3">
    <location>
        <begin position="343"/>
        <end position="354"/>
    </location>
</feature>
<dbReference type="GO" id="GO:0005737">
    <property type="term" value="C:cytoplasm"/>
    <property type="evidence" value="ECO:0007669"/>
    <property type="project" value="UniProtKB-SubCell"/>
</dbReference>
<proteinExistence type="predicted"/>
<dbReference type="KEGG" id="afo:Afer_1428"/>
<evidence type="ECO:0000313" key="4">
    <source>
        <dbReference type="EMBL" id="ACU54352.1"/>
    </source>
</evidence>
<comment type="subcellular location">
    <subcellularLocation>
        <location evidence="1">Cytoplasm</location>
    </subcellularLocation>
</comment>
<dbReference type="PANTHER" id="PTHR31250:SF10">
    <property type="entry name" value="IQ DOMAIN-CONTAINING PROTEIN IQM3"/>
    <property type="match status" value="1"/>
</dbReference>